<evidence type="ECO:0000313" key="2">
    <source>
        <dbReference type="Proteomes" id="UP001163321"/>
    </source>
</evidence>
<accession>A0ACC0W1I6</accession>
<evidence type="ECO:0000313" key="1">
    <source>
        <dbReference type="EMBL" id="KAI9912638.1"/>
    </source>
</evidence>
<organism evidence="1 2">
    <name type="scientific">Peronosclerospora sorghi</name>
    <dbReference type="NCBI Taxonomy" id="230839"/>
    <lineage>
        <taxon>Eukaryota</taxon>
        <taxon>Sar</taxon>
        <taxon>Stramenopiles</taxon>
        <taxon>Oomycota</taxon>
        <taxon>Peronosporomycetes</taxon>
        <taxon>Peronosporales</taxon>
        <taxon>Peronosporaceae</taxon>
        <taxon>Peronosclerospora</taxon>
    </lineage>
</organism>
<dbReference type="Proteomes" id="UP001163321">
    <property type="component" value="Chromosome 4"/>
</dbReference>
<reference evidence="1 2" key="1">
    <citation type="journal article" date="2022" name="bioRxiv">
        <title>The genome of the oomycete Peronosclerospora sorghi, a cosmopolitan pathogen of maize and sorghum, is inflated with dispersed pseudogenes.</title>
        <authorList>
            <person name="Fletcher K."/>
            <person name="Martin F."/>
            <person name="Isakeit T."/>
            <person name="Cavanaugh K."/>
            <person name="Magill C."/>
            <person name="Michelmore R."/>
        </authorList>
    </citation>
    <scope>NUCLEOTIDE SEQUENCE [LARGE SCALE GENOMIC DNA]</scope>
    <source>
        <strain evidence="1">P6</strain>
    </source>
</reference>
<protein>
    <submittedName>
        <fullName evidence="1">Uncharacterized protein</fullName>
    </submittedName>
</protein>
<dbReference type="EMBL" id="CM047583">
    <property type="protein sequence ID" value="KAI9912638.1"/>
    <property type="molecule type" value="Genomic_DNA"/>
</dbReference>
<name>A0ACC0W1I6_9STRA</name>
<gene>
    <name evidence="1" type="ORF">PsorP6_006490</name>
</gene>
<keyword evidence="2" id="KW-1185">Reference proteome</keyword>
<sequence>MNKDSATCKTQEGALIGSASSTTPTPTTPRIKDVVYCKFSGQEVYPGLGAGFEDFILEFEQDIATEALLNQSQ</sequence>
<comment type="caution">
    <text evidence="1">The sequence shown here is derived from an EMBL/GenBank/DDBJ whole genome shotgun (WGS) entry which is preliminary data.</text>
</comment>
<proteinExistence type="predicted"/>